<organism evidence="2 3">
    <name type="scientific">Serendipita vermifera MAFF 305830</name>
    <dbReference type="NCBI Taxonomy" id="933852"/>
    <lineage>
        <taxon>Eukaryota</taxon>
        <taxon>Fungi</taxon>
        <taxon>Dikarya</taxon>
        <taxon>Basidiomycota</taxon>
        <taxon>Agaricomycotina</taxon>
        <taxon>Agaricomycetes</taxon>
        <taxon>Sebacinales</taxon>
        <taxon>Serendipitaceae</taxon>
        <taxon>Serendipita</taxon>
    </lineage>
</organism>
<evidence type="ECO:0000313" key="3">
    <source>
        <dbReference type="Proteomes" id="UP000054097"/>
    </source>
</evidence>
<gene>
    <name evidence="2" type="ORF">M408DRAFT_313788</name>
</gene>
<proteinExistence type="predicted"/>
<keyword evidence="3" id="KW-1185">Reference proteome</keyword>
<feature type="compositionally biased region" description="Basic and acidic residues" evidence="1">
    <location>
        <begin position="122"/>
        <end position="132"/>
    </location>
</feature>
<feature type="non-terminal residue" evidence="2">
    <location>
        <position position="1"/>
    </location>
</feature>
<evidence type="ECO:0000313" key="2">
    <source>
        <dbReference type="EMBL" id="KIM19648.1"/>
    </source>
</evidence>
<accession>A0A0C2VZE0</accession>
<protein>
    <submittedName>
        <fullName evidence="2">Uncharacterized protein</fullName>
    </submittedName>
</protein>
<evidence type="ECO:0000256" key="1">
    <source>
        <dbReference type="SAM" id="MobiDB-lite"/>
    </source>
</evidence>
<dbReference type="HOGENOM" id="CLU_003703_3_2_1"/>
<feature type="compositionally biased region" description="Acidic residues" evidence="1">
    <location>
        <begin position="111"/>
        <end position="121"/>
    </location>
</feature>
<dbReference type="EMBL" id="KN824589">
    <property type="protein sequence ID" value="KIM19648.1"/>
    <property type="molecule type" value="Genomic_DNA"/>
</dbReference>
<feature type="region of interest" description="Disordered" evidence="1">
    <location>
        <begin position="110"/>
        <end position="144"/>
    </location>
</feature>
<reference evidence="2 3" key="1">
    <citation type="submission" date="2014-04" db="EMBL/GenBank/DDBJ databases">
        <authorList>
            <consortium name="DOE Joint Genome Institute"/>
            <person name="Kuo A."/>
            <person name="Zuccaro A."/>
            <person name="Kohler A."/>
            <person name="Nagy L.G."/>
            <person name="Floudas D."/>
            <person name="Copeland A."/>
            <person name="Barry K.W."/>
            <person name="Cichocki N."/>
            <person name="Veneault-Fourrey C."/>
            <person name="LaButti K."/>
            <person name="Lindquist E.A."/>
            <person name="Lipzen A."/>
            <person name="Lundell T."/>
            <person name="Morin E."/>
            <person name="Murat C."/>
            <person name="Sun H."/>
            <person name="Tunlid A."/>
            <person name="Henrissat B."/>
            <person name="Grigoriev I.V."/>
            <person name="Hibbett D.S."/>
            <person name="Martin F."/>
            <person name="Nordberg H.P."/>
            <person name="Cantor M.N."/>
            <person name="Hua S.X."/>
        </authorList>
    </citation>
    <scope>NUCLEOTIDE SEQUENCE [LARGE SCALE GENOMIC DNA]</scope>
    <source>
        <strain evidence="2 3">MAFF 305830</strain>
    </source>
</reference>
<dbReference type="AlphaFoldDB" id="A0A0C2VZE0"/>
<name>A0A0C2VZE0_SERVB</name>
<sequence>WIALEANNNFQPGSRSVYQIAIEKAPTRAAVLLALTRMETEQQERVLPAGLTAAAVWINDGLEIEDTQRMIRFQRQTVNAGSSEREHVLLARRRISLWRRIVEWRARATEQVEEEDQEAMDPNDRPEEERIDLPSSMPPAERSPELARVELQLREGQANDALKGIRVALSQMLVLRRDKQANVRGQVSSSRASGNIQRLNTQTKRLAEQYRQSYLAMIELGMPATHQTYRPLRDADLNSRNVFETNRPLGRGNEAPISWIWHMHETNGERQFDNDWLDEGKAPTLYGDIVLMHFSDSCSIS</sequence>
<dbReference type="STRING" id="933852.A0A0C2VZE0"/>
<dbReference type="OrthoDB" id="2675723at2759"/>
<dbReference type="Proteomes" id="UP000054097">
    <property type="component" value="Unassembled WGS sequence"/>
</dbReference>
<reference evidence="3" key="2">
    <citation type="submission" date="2015-01" db="EMBL/GenBank/DDBJ databases">
        <title>Evolutionary Origins and Diversification of the Mycorrhizal Mutualists.</title>
        <authorList>
            <consortium name="DOE Joint Genome Institute"/>
            <consortium name="Mycorrhizal Genomics Consortium"/>
            <person name="Kohler A."/>
            <person name="Kuo A."/>
            <person name="Nagy L.G."/>
            <person name="Floudas D."/>
            <person name="Copeland A."/>
            <person name="Barry K.W."/>
            <person name="Cichocki N."/>
            <person name="Veneault-Fourrey C."/>
            <person name="LaButti K."/>
            <person name="Lindquist E.A."/>
            <person name="Lipzen A."/>
            <person name="Lundell T."/>
            <person name="Morin E."/>
            <person name="Murat C."/>
            <person name="Riley R."/>
            <person name="Ohm R."/>
            <person name="Sun H."/>
            <person name="Tunlid A."/>
            <person name="Henrissat B."/>
            <person name="Grigoriev I.V."/>
            <person name="Hibbett D.S."/>
            <person name="Martin F."/>
        </authorList>
    </citation>
    <scope>NUCLEOTIDE SEQUENCE [LARGE SCALE GENOMIC DNA]</scope>
    <source>
        <strain evidence="3">MAFF 305830</strain>
    </source>
</reference>